<evidence type="ECO:0000256" key="2">
    <source>
        <dbReference type="ARBA" id="ARBA00023015"/>
    </source>
</evidence>
<dbReference type="NCBIfam" id="TIGR02937">
    <property type="entry name" value="sigma70-ECF"/>
    <property type="match status" value="1"/>
</dbReference>
<dbReference type="InterPro" id="IPR007627">
    <property type="entry name" value="RNA_pol_sigma70_r2"/>
</dbReference>
<evidence type="ECO:0000256" key="3">
    <source>
        <dbReference type="ARBA" id="ARBA00023082"/>
    </source>
</evidence>
<evidence type="ECO:0000256" key="6">
    <source>
        <dbReference type="SAM" id="MobiDB-lite"/>
    </source>
</evidence>
<dbReference type="GO" id="GO:0003677">
    <property type="term" value="F:DNA binding"/>
    <property type="evidence" value="ECO:0007669"/>
    <property type="project" value="UniProtKB-KW"/>
</dbReference>
<dbReference type="CDD" id="cd06171">
    <property type="entry name" value="Sigma70_r4"/>
    <property type="match status" value="1"/>
</dbReference>
<dbReference type="Proteomes" id="UP000321583">
    <property type="component" value="Unassembled WGS sequence"/>
</dbReference>
<evidence type="ECO:0000256" key="1">
    <source>
        <dbReference type="ARBA" id="ARBA00010641"/>
    </source>
</evidence>
<dbReference type="PANTHER" id="PTHR43133:SF8">
    <property type="entry name" value="RNA POLYMERASE SIGMA FACTOR HI_1459-RELATED"/>
    <property type="match status" value="1"/>
</dbReference>
<dbReference type="SUPFAM" id="SSF88946">
    <property type="entry name" value="Sigma2 domain of RNA polymerase sigma factors"/>
    <property type="match status" value="1"/>
</dbReference>
<dbReference type="InterPro" id="IPR007630">
    <property type="entry name" value="RNA_pol_sigma70_r4"/>
</dbReference>
<reference evidence="9 10" key="1">
    <citation type="submission" date="2019-07" db="EMBL/GenBank/DDBJ databases">
        <title>Genome sequencing of lignin-degrading bacterial isolates.</title>
        <authorList>
            <person name="Gladden J."/>
        </authorList>
    </citation>
    <scope>NUCLEOTIDE SEQUENCE [LARGE SCALE GENOMIC DNA]</scope>
    <source>
        <strain evidence="9 10">J19</strain>
    </source>
</reference>
<comment type="caution">
    <text evidence="9">The sequence shown here is derived from an EMBL/GenBank/DDBJ whole genome shotgun (WGS) entry which is preliminary data.</text>
</comment>
<evidence type="ECO:0000259" key="8">
    <source>
        <dbReference type="Pfam" id="PF04545"/>
    </source>
</evidence>
<dbReference type="InterPro" id="IPR013324">
    <property type="entry name" value="RNA_pol_sigma_r3/r4-like"/>
</dbReference>
<dbReference type="AlphaFoldDB" id="A0A562D741"/>
<dbReference type="Gene3D" id="1.10.10.10">
    <property type="entry name" value="Winged helix-like DNA-binding domain superfamily/Winged helix DNA-binding domain"/>
    <property type="match status" value="1"/>
</dbReference>
<dbReference type="Pfam" id="PF04545">
    <property type="entry name" value="Sigma70_r4"/>
    <property type="match status" value="1"/>
</dbReference>
<feature type="domain" description="RNA polymerase sigma-70 region 2" evidence="7">
    <location>
        <begin position="56"/>
        <end position="122"/>
    </location>
</feature>
<keyword evidence="4" id="KW-0238">DNA-binding</keyword>
<gene>
    <name evidence="9" type="ORF">L613_005700000020</name>
</gene>
<dbReference type="SUPFAM" id="SSF88659">
    <property type="entry name" value="Sigma3 and sigma4 domains of RNA polymerase sigma factors"/>
    <property type="match status" value="1"/>
</dbReference>
<dbReference type="InterPro" id="IPR036388">
    <property type="entry name" value="WH-like_DNA-bd_sf"/>
</dbReference>
<dbReference type="InterPro" id="IPR014284">
    <property type="entry name" value="RNA_pol_sigma-70_dom"/>
</dbReference>
<evidence type="ECO:0000256" key="4">
    <source>
        <dbReference type="ARBA" id="ARBA00023125"/>
    </source>
</evidence>
<keyword evidence="5" id="KW-0804">Transcription</keyword>
<organism evidence="9 10">
    <name type="scientific">Pseudoxanthomonas taiwanensis J19</name>
    <dbReference type="NCBI Taxonomy" id="935569"/>
    <lineage>
        <taxon>Bacteria</taxon>
        <taxon>Pseudomonadati</taxon>
        <taxon>Pseudomonadota</taxon>
        <taxon>Gammaproteobacteria</taxon>
        <taxon>Lysobacterales</taxon>
        <taxon>Lysobacteraceae</taxon>
        <taxon>Pseudoxanthomonas</taxon>
    </lineage>
</organism>
<dbReference type="EMBL" id="VLJS01000088">
    <property type="protein sequence ID" value="TWH05543.1"/>
    <property type="molecule type" value="Genomic_DNA"/>
</dbReference>
<dbReference type="GO" id="GO:0006352">
    <property type="term" value="P:DNA-templated transcription initiation"/>
    <property type="evidence" value="ECO:0007669"/>
    <property type="project" value="InterPro"/>
</dbReference>
<name>A0A562D741_9GAMM</name>
<dbReference type="GO" id="GO:0016987">
    <property type="term" value="F:sigma factor activity"/>
    <property type="evidence" value="ECO:0007669"/>
    <property type="project" value="UniProtKB-KW"/>
</dbReference>
<dbReference type="InterPro" id="IPR039425">
    <property type="entry name" value="RNA_pol_sigma-70-like"/>
</dbReference>
<keyword evidence="3" id="KW-0731">Sigma factor</keyword>
<evidence type="ECO:0000259" key="7">
    <source>
        <dbReference type="Pfam" id="PF04542"/>
    </source>
</evidence>
<feature type="region of interest" description="Disordered" evidence="6">
    <location>
        <begin position="124"/>
        <end position="151"/>
    </location>
</feature>
<dbReference type="Pfam" id="PF04542">
    <property type="entry name" value="Sigma70_r2"/>
    <property type="match status" value="1"/>
</dbReference>
<evidence type="ECO:0000313" key="10">
    <source>
        <dbReference type="Proteomes" id="UP000321583"/>
    </source>
</evidence>
<evidence type="ECO:0000256" key="5">
    <source>
        <dbReference type="ARBA" id="ARBA00023163"/>
    </source>
</evidence>
<dbReference type="Gene3D" id="1.10.1740.10">
    <property type="match status" value="1"/>
</dbReference>
<proteinExistence type="inferred from homology"/>
<accession>A0A562D741</accession>
<keyword evidence="10" id="KW-1185">Reference proteome</keyword>
<comment type="similarity">
    <text evidence="1">Belongs to the sigma-70 factor family. ECF subfamily.</text>
</comment>
<keyword evidence="2" id="KW-0805">Transcription regulation</keyword>
<evidence type="ECO:0000313" key="9">
    <source>
        <dbReference type="EMBL" id="TWH05543.1"/>
    </source>
</evidence>
<protein>
    <submittedName>
        <fullName evidence="9">RNA polymerase sigma-70 factor (ECF subfamily)</fullName>
    </submittedName>
</protein>
<feature type="domain" description="RNA polymerase sigma-70 region 4" evidence="8">
    <location>
        <begin position="160"/>
        <end position="208"/>
    </location>
</feature>
<dbReference type="PANTHER" id="PTHR43133">
    <property type="entry name" value="RNA POLYMERASE ECF-TYPE SIGMA FACTO"/>
    <property type="match status" value="1"/>
</dbReference>
<sequence length="213" mass="23842">MSTCPAAALPLPAAVPLASGAGRARVPHMEQAVDPPGDEILMQAWAAGDVAAFEALYARHRLPLFRFLLGQLHDRALAEELFQDVWQRVVAARDGWRPDAPFAAWLYRIAHNRLADHWRALKHRPPAPADADERTTALADPDDPERHASRSQQAARLYRALDELPAEQREALLLRLHGELPLEEIGRITGVGRETVKSRLRYAMDRLRGRLQA</sequence>
<dbReference type="InterPro" id="IPR013325">
    <property type="entry name" value="RNA_pol_sigma_r2"/>
</dbReference>
<dbReference type="NCBIfam" id="NF009166">
    <property type="entry name" value="PRK12513.1"/>
    <property type="match status" value="1"/>
</dbReference>